<accession>A0A4Y2NVQ2</accession>
<protein>
    <submittedName>
        <fullName evidence="1">Uncharacterized protein</fullName>
    </submittedName>
</protein>
<dbReference type="EMBL" id="BGPR01009803">
    <property type="protein sequence ID" value="GBN42400.1"/>
    <property type="molecule type" value="Genomic_DNA"/>
</dbReference>
<sequence length="101" mass="11721">MPIPKPGKDKQDPNNYRRIALMSCLSMLLERIVGDRLMHVLEMSKWFNPSQSGFRKRRGTIDNLLKLEAAIPLKPSCAKNTLCQFFSTWKKRTIPHGDMEF</sequence>
<dbReference type="Proteomes" id="UP000499080">
    <property type="component" value="Unassembled WGS sequence"/>
</dbReference>
<gene>
    <name evidence="1" type="ORF">AVEN_108517_1</name>
</gene>
<evidence type="ECO:0000313" key="2">
    <source>
        <dbReference type="Proteomes" id="UP000499080"/>
    </source>
</evidence>
<proteinExistence type="predicted"/>
<evidence type="ECO:0000313" key="1">
    <source>
        <dbReference type="EMBL" id="GBN42400.1"/>
    </source>
</evidence>
<dbReference type="AlphaFoldDB" id="A0A4Y2NVQ2"/>
<organism evidence="1 2">
    <name type="scientific">Araneus ventricosus</name>
    <name type="common">Orbweaver spider</name>
    <name type="synonym">Epeira ventricosa</name>
    <dbReference type="NCBI Taxonomy" id="182803"/>
    <lineage>
        <taxon>Eukaryota</taxon>
        <taxon>Metazoa</taxon>
        <taxon>Ecdysozoa</taxon>
        <taxon>Arthropoda</taxon>
        <taxon>Chelicerata</taxon>
        <taxon>Arachnida</taxon>
        <taxon>Araneae</taxon>
        <taxon>Araneomorphae</taxon>
        <taxon>Entelegynae</taxon>
        <taxon>Araneoidea</taxon>
        <taxon>Araneidae</taxon>
        <taxon>Araneus</taxon>
    </lineage>
</organism>
<dbReference type="OrthoDB" id="6429725at2759"/>
<reference evidence="1 2" key="1">
    <citation type="journal article" date="2019" name="Sci. Rep.">
        <title>Orb-weaving spider Araneus ventricosus genome elucidates the spidroin gene catalogue.</title>
        <authorList>
            <person name="Kono N."/>
            <person name="Nakamura H."/>
            <person name="Ohtoshi R."/>
            <person name="Moran D.A.P."/>
            <person name="Shinohara A."/>
            <person name="Yoshida Y."/>
            <person name="Fujiwara M."/>
            <person name="Mori M."/>
            <person name="Tomita M."/>
            <person name="Arakawa K."/>
        </authorList>
    </citation>
    <scope>NUCLEOTIDE SEQUENCE [LARGE SCALE GENOMIC DNA]</scope>
</reference>
<keyword evidence="2" id="KW-1185">Reference proteome</keyword>
<dbReference type="PANTHER" id="PTHR19446">
    <property type="entry name" value="REVERSE TRANSCRIPTASES"/>
    <property type="match status" value="1"/>
</dbReference>
<comment type="caution">
    <text evidence="1">The sequence shown here is derived from an EMBL/GenBank/DDBJ whole genome shotgun (WGS) entry which is preliminary data.</text>
</comment>
<name>A0A4Y2NVQ2_ARAVE</name>